<dbReference type="InterPro" id="IPR036259">
    <property type="entry name" value="MFS_trans_sf"/>
</dbReference>
<keyword evidence="5 7" id="KW-1133">Transmembrane helix</keyword>
<dbReference type="Gene3D" id="1.20.1250.20">
    <property type="entry name" value="MFS general substrate transporter like domains"/>
    <property type="match status" value="1"/>
</dbReference>
<dbReference type="InterPro" id="IPR020846">
    <property type="entry name" value="MFS_dom"/>
</dbReference>
<feature type="transmembrane region" description="Helical" evidence="7">
    <location>
        <begin position="311"/>
        <end position="333"/>
    </location>
</feature>
<dbReference type="PANTHER" id="PTHR23513:SF11">
    <property type="entry name" value="STAPHYLOFERRIN A TRANSPORTER"/>
    <property type="match status" value="1"/>
</dbReference>
<dbReference type="PANTHER" id="PTHR23513">
    <property type="entry name" value="INTEGRAL MEMBRANE EFFLUX PROTEIN-RELATED"/>
    <property type="match status" value="1"/>
</dbReference>
<evidence type="ECO:0000256" key="6">
    <source>
        <dbReference type="ARBA" id="ARBA00023136"/>
    </source>
</evidence>
<feature type="transmembrane region" description="Helical" evidence="7">
    <location>
        <begin position="16"/>
        <end position="34"/>
    </location>
</feature>
<accession>A0A7S7NR30</accession>
<keyword evidence="4 7" id="KW-0812">Transmembrane</keyword>
<feature type="transmembrane region" description="Helical" evidence="7">
    <location>
        <begin position="46"/>
        <end position="67"/>
    </location>
</feature>
<name>A0A7S7NR30_PALFE</name>
<feature type="transmembrane region" description="Helical" evidence="7">
    <location>
        <begin position="345"/>
        <end position="365"/>
    </location>
</feature>
<reference evidence="9 10" key="1">
    <citation type="submission" date="2020-10" db="EMBL/GenBank/DDBJ databases">
        <title>Complete genome sequence of Paludibaculum fermentans P105T, a facultatively anaerobic acidobacterium capable of dissimilatory Fe(III) reduction.</title>
        <authorList>
            <person name="Dedysh S.N."/>
            <person name="Beletsky A.V."/>
            <person name="Kulichevskaya I.S."/>
            <person name="Mardanov A.V."/>
            <person name="Ravin N.V."/>
        </authorList>
    </citation>
    <scope>NUCLEOTIDE SEQUENCE [LARGE SCALE GENOMIC DNA]</scope>
    <source>
        <strain evidence="9 10">P105</strain>
    </source>
</reference>
<evidence type="ECO:0000259" key="8">
    <source>
        <dbReference type="PROSITE" id="PS50850"/>
    </source>
</evidence>
<dbReference type="PROSITE" id="PS50850">
    <property type="entry name" value="MFS"/>
    <property type="match status" value="1"/>
</dbReference>
<dbReference type="Proteomes" id="UP000593892">
    <property type="component" value="Chromosome"/>
</dbReference>
<feature type="transmembrane region" description="Helical" evidence="7">
    <location>
        <begin position="79"/>
        <end position="99"/>
    </location>
</feature>
<feature type="transmembrane region" description="Helical" evidence="7">
    <location>
        <begin position="257"/>
        <end position="276"/>
    </location>
</feature>
<organism evidence="9 10">
    <name type="scientific">Paludibaculum fermentans</name>
    <dbReference type="NCBI Taxonomy" id="1473598"/>
    <lineage>
        <taxon>Bacteria</taxon>
        <taxon>Pseudomonadati</taxon>
        <taxon>Acidobacteriota</taxon>
        <taxon>Terriglobia</taxon>
        <taxon>Bryobacterales</taxon>
        <taxon>Bryobacteraceae</taxon>
        <taxon>Paludibaculum</taxon>
    </lineage>
</organism>
<dbReference type="AlphaFoldDB" id="A0A7S7NR30"/>
<evidence type="ECO:0000313" key="9">
    <source>
        <dbReference type="EMBL" id="QOY88265.1"/>
    </source>
</evidence>
<sequence length="401" mass="42661">MLSRIFTAFESRNFRLMWAGACTSSIGTWMQSLAQSWMVLKLSGSPFYLGLDSFLGGTPIFVLAMFAGVAADRFDRRRVLLVSQFVQMSCAFLLAILFATNHASVWQILTLSFVVGVAQAFGAPAYQSLIPSLVPRENLPNAIALNSIQFNLARVIGPVIGGFALTSLGAAWCFGLNGLSFVAVIISLLLITIDFTPGKTKETVMESMKGGIAFIRQKPEMLPLIWVAFVCTFLGIPIIVFLPVFAKEVFGGTAATYTLLLSVEAAGAICGGLMVAARGKGAGVGRDAILALIGLGVFEAAFALSRNLYVALVFLFLAGMGLIACFSLLSSLVQMVATDEMRGRVMSIYNVAFRGGMPIGSLITGSLVPHLGAPIVVTVYGVVLACLALYLLLVQRKIAAL</sequence>
<evidence type="ECO:0000256" key="1">
    <source>
        <dbReference type="ARBA" id="ARBA00004651"/>
    </source>
</evidence>
<feature type="transmembrane region" description="Helical" evidence="7">
    <location>
        <begin position="152"/>
        <end position="172"/>
    </location>
</feature>
<dbReference type="GO" id="GO:0022857">
    <property type="term" value="F:transmembrane transporter activity"/>
    <property type="evidence" value="ECO:0007669"/>
    <property type="project" value="InterPro"/>
</dbReference>
<dbReference type="GO" id="GO:0005886">
    <property type="term" value="C:plasma membrane"/>
    <property type="evidence" value="ECO:0007669"/>
    <property type="project" value="UniProtKB-SubCell"/>
</dbReference>
<dbReference type="Pfam" id="PF05977">
    <property type="entry name" value="MFS_3"/>
    <property type="match status" value="1"/>
</dbReference>
<evidence type="ECO:0000256" key="3">
    <source>
        <dbReference type="ARBA" id="ARBA00022475"/>
    </source>
</evidence>
<feature type="transmembrane region" description="Helical" evidence="7">
    <location>
        <begin position="371"/>
        <end position="393"/>
    </location>
</feature>
<keyword evidence="3" id="KW-1003">Cell membrane</keyword>
<dbReference type="InterPro" id="IPR010290">
    <property type="entry name" value="TM_effector"/>
</dbReference>
<keyword evidence="10" id="KW-1185">Reference proteome</keyword>
<keyword evidence="2" id="KW-0813">Transport</keyword>
<evidence type="ECO:0000256" key="2">
    <source>
        <dbReference type="ARBA" id="ARBA00022448"/>
    </source>
</evidence>
<feature type="transmembrane region" description="Helical" evidence="7">
    <location>
        <begin position="224"/>
        <end position="245"/>
    </location>
</feature>
<dbReference type="EMBL" id="CP063849">
    <property type="protein sequence ID" value="QOY88265.1"/>
    <property type="molecule type" value="Genomic_DNA"/>
</dbReference>
<evidence type="ECO:0000256" key="5">
    <source>
        <dbReference type="ARBA" id="ARBA00022989"/>
    </source>
</evidence>
<feature type="transmembrane region" description="Helical" evidence="7">
    <location>
        <begin position="105"/>
        <end position="126"/>
    </location>
</feature>
<protein>
    <submittedName>
        <fullName evidence="9">MFS transporter</fullName>
    </submittedName>
</protein>
<evidence type="ECO:0000313" key="10">
    <source>
        <dbReference type="Proteomes" id="UP000593892"/>
    </source>
</evidence>
<keyword evidence="6 7" id="KW-0472">Membrane</keyword>
<proteinExistence type="predicted"/>
<gene>
    <name evidence="9" type="ORF">IRI77_36960</name>
</gene>
<evidence type="ECO:0000256" key="4">
    <source>
        <dbReference type="ARBA" id="ARBA00022692"/>
    </source>
</evidence>
<dbReference type="CDD" id="cd06173">
    <property type="entry name" value="MFS_MefA_like"/>
    <property type="match status" value="1"/>
</dbReference>
<feature type="domain" description="Major facilitator superfamily (MFS) profile" evidence="8">
    <location>
        <begin position="1"/>
        <end position="397"/>
    </location>
</feature>
<dbReference type="SUPFAM" id="SSF103473">
    <property type="entry name" value="MFS general substrate transporter"/>
    <property type="match status" value="1"/>
</dbReference>
<evidence type="ECO:0000256" key="7">
    <source>
        <dbReference type="SAM" id="Phobius"/>
    </source>
</evidence>
<dbReference type="KEGG" id="pfer:IRI77_36960"/>
<comment type="subcellular location">
    <subcellularLocation>
        <location evidence="1">Cell membrane</location>
        <topology evidence="1">Multi-pass membrane protein</topology>
    </subcellularLocation>
</comment>
<feature type="transmembrane region" description="Helical" evidence="7">
    <location>
        <begin position="178"/>
        <end position="196"/>
    </location>
</feature>
<dbReference type="RefSeq" id="WP_194449928.1">
    <property type="nucleotide sequence ID" value="NZ_CP063849.1"/>
</dbReference>
<feature type="transmembrane region" description="Helical" evidence="7">
    <location>
        <begin position="288"/>
        <end position="305"/>
    </location>
</feature>